<dbReference type="Pfam" id="PF04966">
    <property type="entry name" value="OprB"/>
    <property type="match status" value="1"/>
</dbReference>
<dbReference type="InterPro" id="IPR038673">
    <property type="entry name" value="OprB_sf"/>
</dbReference>
<dbReference type="GO" id="GO:0016020">
    <property type="term" value="C:membrane"/>
    <property type="evidence" value="ECO:0007669"/>
    <property type="project" value="InterPro"/>
</dbReference>
<accession>A0A0F9G785</accession>
<dbReference type="GO" id="GO:0015288">
    <property type="term" value="F:porin activity"/>
    <property type="evidence" value="ECO:0007669"/>
    <property type="project" value="InterPro"/>
</dbReference>
<dbReference type="PROSITE" id="PS51257">
    <property type="entry name" value="PROKAR_LIPOPROTEIN"/>
    <property type="match status" value="1"/>
</dbReference>
<evidence type="ECO:0008006" key="2">
    <source>
        <dbReference type="Google" id="ProtNLM"/>
    </source>
</evidence>
<dbReference type="InterPro" id="IPR052932">
    <property type="entry name" value="OprB_Porin"/>
</dbReference>
<dbReference type="GO" id="GO:0008643">
    <property type="term" value="P:carbohydrate transport"/>
    <property type="evidence" value="ECO:0007669"/>
    <property type="project" value="InterPro"/>
</dbReference>
<dbReference type="EMBL" id="LAZR01021151">
    <property type="protein sequence ID" value="KKL86321.1"/>
    <property type="molecule type" value="Genomic_DNA"/>
</dbReference>
<reference evidence="1" key="1">
    <citation type="journal article" date="2015" name="Nature">
        <title>Complex archaea that bridge the gap between prokaryotes and eukaryotes.</title>
        <authorList>
            <person name="Spang A."/>
            <person name="Saw J.H."/>
            <person name="Jorgensen S.L."/>
            <person name="Zaremba-Niedzwiedzka K."/>
            <person name="Martijn J."/>
            <person name="Lind A.E."/>
            <person name="van Eijk R."/>
            <person name="Schleper C."/>
            <person name="Guy L."/>
            <person name="Ettema T.J."/>
        </authorList>
    </citation>
    <scope>NUCLEOTIDE SEQUENCE</scope>
</reference>
<protein>
    <recommendedName>
        <fullName evidence="2">Carbohydrate-selective porin OprB</fullName>
    </recommendedName>
</protein>
<dbReference type="PANTHER" id="PTHR37944:SF1">
    <property type="entry name" value="PORIN B"/>
    <property type="match status" value="1"/>
</dbReference>
<dbReference type="PANTHER" id="PTHR37944">
    <property type="entry name" value="PORIN B"/>
    <property type="match status" value="1"/>
</dbReference>
<proteinExistence type="predicted"/>
<comment type="caution">
    <text evidence="1">The sequence shown here is derived from an EMBL/GenBank/DDBJ whole genome shotgun (WGS) entry which is preliminary data.</text>
</comment>
<organism evidence="1">
    <name type="scientific">marine sediment metagenome</name>
    <dbReference type="NCBI Taxonomy" id="412755"/>
    <lineage>
        <taxon>unclassified sequences</taxon>
        <taxon>metagenomes</taxon>
        <taxon>ecological metagenomes</taxon>
    </lineage>
</organism>
<sequence length="427" mass="45867">MTRQRLATAAMVLLGVAGACLGEDSHEHDAAGHAASHLFARDTITDGWFGLGEKLQEKGITLSLSLTQIYQLNLAGGMSTHRRSGRWAGSYDLELELDLEKIINLPGGSIYISAEGSWSDGLDASSVGSVFGVNADAAGGRSIDVTQFYYEQSLLGDKLRVRVGKLDLSGGFECRGCPVAFDGNAYANDQTGQFLNGALVNNPTIPFPGLGMGAVIYVEPMEWLYAAVGTADAQADGRETGFMTAFHDADYFFSIFEMGVVPELPSAQGPLVGTYRVGFWHDPQPKDPHNGSNAKRDDVGFYLSFDQAVWKENADADDGQGVGLFARYGFAHSDVNEVKCFWSVGGQYQGVIPTRDDDVLALGVAQGKLVEAAGYTKHHETVMELYYNAAVTPWLNIGPSVQYIWNPGGDTSVSDAVVVGVRAQMSF</sequence>
<name>A0A0F9G785_9ZZZZ</name>
<dbReference type="InterPro" id="IPR007049">
    <property type="entry name" value="Carb-sel_porin_OprB"/>
</dbReference>
<dbReference type="Gene3D" id="2.40.160.180">
    <property type="entry name" value="Carbohydrate-selective porin OprB"/>
    <property type="match status" value="1"/>
</dbReference>
<dbReference type="AlphaFoldDB" id="A0A0F9G785"/>
<evidence type="ECO:0000313" key="1">
    <source>
        <dbReference type="EMBL" id="KKL86321.1"/>
    </source>
</evidence>
<gene>
    <name evidence="1" type="ORF">LCGC14_1945900</name>
</gene>